<accession>A0A0E0G6T6</accession>
<dbReference type="Gramene" id="ONIVA02G18640.1">
    <property type="protein sequence ID" value="ONIVA02G18640.1"/>
    <property type="gene ID" value="ONIVA02G18640"/>
</dbReference>
<dbReference type="HOGENOM" id="CLU_2674988_0_0_1"/>
<sequence>MACGELRPAWRSPPVLLLCAAEATVVASLALVQPTKPGASPVREERVESFHARRRSRMRMTTNENLPKALHGGHRERRTEKPM</sequence>
<evidence type="ECO:0000313" key="4">
    <source>
        <dbReference type="Proteomes" id="UP000006591"/>
    </source>
</evidence>
<feature type="region of interest" description="Disordered" evidence="1">
    <location>
        <begin position="36"/>
        <end position="83"/>
    </location>
</feature>
<evidence type="ECO:0000256" key="1">
    <source>
        <dbReference type="SAM" id="MobiDB-lite"/>
    </source>
</evidence>
<name>A0A0E0G6T6_ORYNI</name>
<dbReference type="EnsemblPlants" id="ONIVA02G18640.1">
    <property type="protein sequence ID" value="ONIVA02G18640.1"/>
    <property type="gene ID" value="ONIVA02G18640"/>
</dbReference>
<feature type="signal peptide" evidence="2">
    <location>
        <begin position="1"/>
        <end position="28"/>
    </location>
</feature>
<evidence type="ECO:0000256" key="2">
    <source>
        <dbReference type="SAM" id="SignalP"/>
    </source>
</evidence>
<protein>
    <recommendedName>
        <fullName evidence="5">Secreted protein</fullName>
    </recommendedName>
</protein>
<feature type="chain" id="PRO_5002360207" description="Secreted protein" evidence="2">
    <location>
        <begin position="29"/>
        <end position="83"/>
    </location>
</feature>
<dbReference type="AlphaFoldDB" id="A0A0E0G6T6"/>
<dbReference type="Proteomes" id="UP000006591">
    <property type="component" value="Chromosome 2"/>
</dbReference>
<evidence type="ECO:0008006" key="5">
    <source>
        <dbReference type="Google" id="ProtNLM"/>
    </source>
</evidence>
<feature type="compositionally biased region" description="Basic and acidic residues" evidence="1">
    <location>
        <begin position="42"/>
        <end position="51"/>
    </location>
</feature>
<keyword evidence="2" id="KW-0732">Signal</keyword>
<proteinExistence type="predicted"/>
<reference evidence="3" key="2">
    <citation type="submission" date="2018-04" db="EMBL/GenBank/DDBJ databases">
        <title>OnivRS2 (Oryza nivara Reference Sequence Version 2).</title>
        <authorList>
            <person name="Zhang J."/>
            <person name="Kudrna D."/>
            <person name="Lee S."/>
            <person name="Talag J."/>
            <person name="Rajasekar S."/>
            <person name="Welchert J."/>
            <person name="Hsing Y.-I."/>
            <person name="Wing R.A."/>
        </authorList>
    </citation>
    <scope>NUCLEOTIDE SEQUENCE [LARGE SCALE GENOMIC DNA]</scope>
    <source>
        <strain evidence="3">SL10</strain>
    </source>
</reference>
<organism evidence="3">
    <name type="scientific">Oryza nivara</name>
    <name type="common">Indian wild rice</name>
    <name type="synonym">Oryza sativa f. spontanea</name>
    <dbReference type="NCBI Taxonomy" id="4536"/>
    <lineage>
        <taxon>Eukaryota</taxon>
        <taxon>Viridiplantae</taxon>
        <taxon>Streptophyta</taxon>
        <taxon>Embryophyta</taxon>
        <taxon>Tracheophyta</taxon>
        <taxon>Spermatophyta</taxon>
        <taxon>Magnoliopsida</taxon>
        <taxon>Liliopsida</taxon>
        <taxon>Poales</taxon>
        <taxon>Poaceae</taxon>
        <taxon>BOP clade</taxon>
        <taxon>Oryzoideae</taxon>
        <taxon>Oryzeae</taxon>
        <taxon>Oryzinae</taxon>
        <taxon>Oryza</taxon>
    </lineage>
</organism>
<evidence type="ECO:0000313" key="3">
    <source>
        <dbReference type="EnsemblPlants" id="ONIVA02G18640.1"/>
    </source>
</evidence>
<keyword evidence="4" id="KW-1185">Reference proteome</keyword>
<reference evidence="3" key="1">
    <citation type="submission" date="2015-04" db="UniProtKB">
        <authorList>
            <consortium name="EnsemblPlants"/>
        </authorList>
    </citation>
    <scope>IDENTIFICATION</scope>
    <source>
        <strain evidence="3">SL10</strain>
    </source>
</reference>